<comment type="caution">
    <text evidence="1">The sequence shown here is derived from an EMBL/GenBank/DDBJ whole genome shotgun (WGS) entry which is preliminary data.</text>
</comment>
<proteinExistence type="predicted"/>
<accession>A0ACC2KED7</accession>
<gene>
    <name evidence="1" type="ORF">MRB53_027995</name>
</gene>
<sequence length="69" mass="7643">MRSAAVFPSFSTFHRPISDKRIRLSVIRGLNGFEAETQIQWIFALASTTSVTVSEDDVSVSRVLEVVEG</sequence>
<name>A0ACC2KED7_PERAE</name>
<dbReference type="EMBL" id="CM056817">
    <property type="protein sequence ID" value="KAJ8619466.1"/>
    <property type="molecule type" value="Genomic_DNA"/>
</dbReference>
<evidence type="ECO:0000313" key="2">
    <source>
        <dbReference type="Proteomes" id="UP001234297"/>
    </source>
</evidence>
<evidence type="ECO:0000313" key="1">
    <source>
        <dbReference type="EMBL" id="KAJ8619466.1"/>
    </source>
</evidence>
<dbReference type="Proteomes" id="UP001234297">
    <property type="component" value="Chromosome 9"/>
</dbReference>
<organism evidence="1 2">
    <name type="scientific">Persea americana</name>
    <name type="common">Avocado</name>
    <dbReference type="NCBI Taxonomy" id="3435"/>
    <lineage>
        <taxon>Eukaryota</taxon>
        <taxon>Viridiplantae</taxon>
        <taxon>Streptophyta</taxon>
        <taxon>Embryophyta</taxon>
        <taxon>Tracheophyta</taxon>
        <taxon>Spermatophyta</taxon>
        <taxon>Magnoliopsida</taxon>
        <taxon>Magnoliidae</taxon>
        <taxon>Laurales</taxon>
        <taxon>Lauraceae</taxon>
        <taxon>Persea</taxon>
    </lineage>
</organism>
<reference evidence="1 2" key="1">
    <citation type="journal article" date="2022" name="Hortic Res">
        <title>A haplotype resolved chromosomal level avocado genome allows analysis of novel avocado genes.</title>
        <authorList>
            <person name="Nath O."/>
            <person name="Fletcher S.J."/>
            <person name="Hayward A."/>
            <person name="Shaw L.M."/>
            <person name="Masouleh A.K."/>
            <person name="Furtado A."/>
            <person name="Henry R.J."/>
            <person name="Mitter N."/>
        </authorList>
    </citation>
    <scope>NUCLEOTIDE SEQUENCE [LARGE SCALE GENOMIC DNA]</scope>
    <source>
        <strain evidence="2">cv. Hass</strain>
    </source>
</reference>
<protein>
    <submittedName>
        <fullName evidence="1">Uncharacterized protein</fullName>
    </submittedName>
</protein>
<keyword evidence="2" id="KW-1185">Reference proteome</keyword>